<dbReference type="RefSeq" id="WP_193800526.1">
    <property type="nucleotide sequence ID" value="NZ_JADEWC010000011.1"/>
</dbReference>
<protein>
    <submittedName>
        <fullName evidence="1">DUF4432 family protein</fullName>
    </submittedName>
</protein>
<dbReference type="EMBL" id="JADEWC010000011">
    <property type="protein sequence ID" value="MBE9222365.1"/>
    <property type="molecule type" value="Genomic_DNA"/>
</dbReference>
<keyword evidence="2" id="KW-1185">Reference proteome</keyword>
<gene>
    <name evidence="1" type="ORF">IQ215_06610</name>
</gene>
<dbReference type="Proteomes" id="UP000654604">
    <property type="component" value="Unassembled WGS sequence"/>
</dbReference>
<comment type="caution">
    <text evidence="1">The sequence shown here is derived from an EMBL/GenBank/DDBJ whole genome shotgun (WGS) entry which is preliminary data.</text>
</comment>
<dbReference type="InterPro" id="IPR027839">
    <property type="entry name" value="DUF4432"/>
</dbReference>
<evidence type="ECO:0000313" key="2">
    <source>
        <dbReference type="Proteomes" id="UP000654604"/>
    </source>
</evidence>
<proteinExistence type="predicted"/>
<reference evidence="1 2" key="1">
    <citation type="submission" date="2020-10" db="EMBL/GenBank/DDBJ databases">
        <authorList>
            <person name="Castelo-Branco R."/>
            <person name="Eusebio N."/>
            <person name="Adriana R."/>
            <person name="Vieira A."/>
            <person name="Brugerolle De Fraissinette N."/>
            <person name="Rezende De Castro R."/>
            <person name="Schneider M.P."/>
            <person name="Vasconcelos V."/>
            <person name="Leao P.N."/>
        </authorList>
    </citation>
    <scope>NUCLEOTIDE SEQUENCE [LARGE SCALE GENOMIC DNA]</scope>
    <source>
        <strain evidence="1 2">LEGE 03274</strain>
    </source>
</reference>
<evidence type="ECO:0000313" key="1">
    <source>
        <dbReference type="EMBL" id="MBE9222365.1"/>
    </source>
</evidence>
<dbReference type="Pfam" id="PF14486">
    <property type="entry name" value="DUF4432"/>
    <property type="match status" value="1"/>
</dbReference>
<organism evidence="1 2">
    <name type="scientific">Cyanobacterium stanieri LEGE 03274</name>
    <dbReference type="NCBI Taxonomy" id="1828756"/>
    <lineage>
        <taxon>Bacteria</taxon>
        <taxon>Bacillati</taxon>
        <taxon>Cyanobacteriota</taxon>
        <taxon>Cyanophyceae</taxon>
        <taxon>Oscillatoriophycideae</taxon>
        <taxon>Chroococcales</taxon>
        <taxon>Geminocystaceae</taxon>
        <taxon>Cyanobacterium</taxon>
    </lineage>
</organism>
<sequence length="355" mass="40671">MYTHGRKQDCRITLDYTYKGMRVAFLENNLMRIGILIDKGGDIFEITYKPKDIDFLWQSPIAMRPPFTSTNALAEGAYHDYYYGGWQEILPSAGWSSEPYKGTYQGLHGEVSLLPVSAQIITDTPELVTLKTEVTLYRSPLKLEKHLSLKKDTATLFIKEKLTNTSPHDFEIMWGHHPVVGEPFLDTSCTVQAPAKKIEVMAYHPNGLWTTDKEFDFPHAQNRRTGQMQDVTKILGKESKSVDVLFFKELQEGWYGINNHNLNLGLGMAWDHNLFKYLWMWQVYQGHDDYPWYGRTYNLGLEPFTSYPPAGIDTAIKNGSSLKMKPHQIIETNLVTTAYEATHIKKITLDGVVHL</sequence>
<dbReference type="Gene3D" id="2.70.98.10">
    <property type="match status" value="1"/>
</dbReference>
<name>A0ABR9V3A3_9CHRO</name>
<accession>A0ABR9V3A3</accession>
<dbReference type="InterPro" id="IPR014718">
    <property type="entry name" value="GH-type_carb-bd"/>
</dbReference>